<dbReference type="InterPro" id="IPR000835">
    <property type="entry name" value="HTH_MarR-typ"/>
</dbReference>
<proteinExistence type="predicted"/>
<evidence type="ECO:0000259" key="4">
    <source>
        <dbReference type="PROSITE" id="PS50995"/>
    </source>
</evidence>
<dbReference type="InterPro" id="IPR023187">
    <property type="entry name" value="Tscrpt_reg_MarR-type_CS"/>
</dbReference>
<feature type="domain" description="HTH marR-type" evidence="4">
    <location>
        <begin position="17"/>
        <end position="149"/>
    </location>
</feature>
<dbReference type="InterPro" id="IPR036388">
    <property type="entry name" value="WH-like_DNA-bd_sf"/>
</dbReference>
<dbReference type="PROSITE" id="PS50995">
    <property type="entry name" value="HTH_MARR_2"/>
    <property type="match status" value="1"/>
</dbReference>
<keyword evidence="2" id="KW-0238">DNA-binding</keyword>
<comment type="caution">
    <text evidence="5">The sequence shown here is derived from an EMBL/GenBank/DDBJ whole genome shotgun (WGS) entry which is preliminary data.</text>
</comment>
<sequence>MDSHRAEPAAAPPCSDAGPLSYAIFRLARAHRMLAGQLLRRCGLHPGQEQLLMHLWDTGAQRQTDLITVLGSDSATMTRTVQRLERAGFVRRTRSEQDRRAVLVEPTAAGLALRDRVERMWEELERATCGELTGAEQHAALDVLERLERNVADVACPLAAEDQAIGS</sequence>
<dbReference type="EMBL" id="BAAAYK010000038">
    <property type="protein sequence ID" value="GAA3355808.1"/>
    <property type="molecule type" value="Genomic_DNA"/>
</dbReference>
<evidence type="ECO:0000256" key="1">
    <source>
        <dbReference type="ARBA" id="ARBA00023015"/>
    </source>
</evidence>
<keyword evidence="3" id="KW-0804">Transcription</keyword>
<evidence type="ECO:0000256" key="3">
    <source>
        <dbReference type="ARBA" id="ARBA00023163"/>
    </source>
</evidence>
<dbReference type="SUPFAM" id="SSF46785">
    <property type="entry name" value="Winged helix' DNA-binding domain"/>
    <property type="match status" value="1"/>
</dbReference>
<dbReference type="PANTHER" id="PTHR33164:SF43">
    <property type="entry name" value="HTH-TYPE TRANSCRIPTIONAL REPRESSOR YETL"/>
    <property type="match status" value="1"/>
</dbReference>
<gene>
    <name evidence="5" type="ORF">GCM10020366_17390</name>
</gene>
<keyword evidence="1" id="KW-0805">Transcription regulation</keyword>
<protein>
    <recommendedName>
        <fullName evidence="4">HTH marR-type domain-containing protein</fullName>
    </recommendedName>
</protein>
<name>A0ABP6RLE8_9PSEU</name>
<organism evidence="5 6">
    <name type="scientific">Saccharopolyspora gregorii</name>
    <dbReference type="NCBI Taxonomy" id="33914"/>
    <lineage>
        <taxon>Bacteria</taxon>
        <taxon>Bacillati</taxon>
        <taxon>Actinomycetota</taxon>
        <taxon>Actinomycetes</taxon>
        <taxon>Pseudonocardiales</taxon>
        <taxon>Pseudonocardiaceae</taxon>
        <taxon>Saccharopolyspora</taxon>
    </lineage>
</organism>
<keyword evidence="6" id="KW-1185">Reference proteome</keyword>
<reference evidence="6" key="1">
    <citation type="journal article" date="2019" name="Int. J. Syst. Evol. Microbiol.">
        <title>The Global Catalogue of Microorganisms (GCM) 10K type strain sequencing project: providing services to taxonomists for standard genome sequencing and annotation.</title>
        <authorList>
            <consortium name="The Broad Institute Genomics Platform"/>
            <consortium name="The Broad Institute Genome Sequencing Center for Infectious Disease"/>
            <person name="Wu L."/>
            <person name="Ma J."/>
        </authorList>
    </citation>
    <scope>NUCLEOTIDE SEQUENCE [LARGE SCALE GENOMIC DNA]</scope>
    <source>
        <strain evidence="6">JCM 9687</strain>
    </source>
</reference>
<dbReference type="SMART" id="SM00347">
    <property type="entry name" value="HTH_MARR"/>
    <property type="match status" value="1"/>
</dbReference>
<dbReference type="InterPro" id="IPR039422">
    <property type="entry name" value="MarR/SlyA-like"/>
</dbReference>
<dbReference type="PROSITE" id="PS01117">
    <property type="entry name" value="HTH_MARR_1"/>
    <property type="match status" value="1"/>
</dbReference>
<dbReference type="InterPro" id="IPR036390">
    <property type="entry name" value="WH_DNA-bd_sf"/>
</dbReference>
<dbReference type="Gene3D" id="1.10.10.10">
    <property type="entry name" value="Winged helix-like DNA-binding domain superfamily/Winged helix DNA-binding domain"/>
    <property type="match status" value="1"/>
</dbReference>
<evidence type="ECO:0000313" key="6">
    <source>
        <dbReference type="Proteomes" id="UP001500483"/>
    </source>
</evidence>
<accession>A0ABP6RLE8</accession>
<dbReference type="PRINTS" id="PR00598">
    <property type="entry name" value="HTHMARR"/>
</dbReference>
<dbReference type="Pfam" id="PF01047">
    <property type="entry name" value="MarR"/>
    <property type="match status" value="1"/>
</dbReference>
<evidence type="ECO:0000313" key="5">
    <source>
        <dbReference type="EMBL" id="GAA3355808.1"/>
    </source>
</evidence>
<dbReference type="Proteomes" id="UP001500483">
    <property type="component" value="Unassembled WGS sequence"/>
</dbReference>
<evidence type="ECO:0000256" key="2">
    <source>
        <dbReference type="ARBA" id="ARBA00023125"/>
    </source>
</evidence>
<dbReference type="PANTHER" id="PTHR33164">
    <property type="entry name" value="TRANSCRIPTIONAL REGULATOR, MARR FAMILY"/>
    <property type="match status" value="1"/>
</dbReference>